<dbReference type="OrthoDB" id="2928561at2759"/>
<protein>
    <recommendedName>
        <fullName evidence="3">Orc1-like AAA ATPase domain-containing protein</fullName>
    </recommendedName>
</protein>
<organism evidence="1 2">
    <name type="scientific">Macrolepiota fuliginosa MF-IS2</name>
    <dbReference type="NCBI Taxonomy" id="1400762"/>
    <lineage>
        <taxon>Eukaryota</taxon>
        <taxon>Fungi</taxon>
        <taxon>Dikarya</taxon>
        <taxon>Basidiomycota</taxon>
        <taxon>Agaricomycotina</taxon>
        <taxon>Agaricomycetes</taxon>
        <taxon>Agaricomycetidae</taxon>
        <taxon>Agaricales</taxon>
        <taxon>Agaricineae</taxon>
        <taxon>Agaricaceae</taxon>
        <taxon>Macrolepiota</taxon>
    </lineage>
</organism>
<proteinExistence type="predicted"/>
<dbReference type="AlphaFoldDB" id="A0A9P5X320"/>
<dbReference type="Proteomes" id="UP000807342">
    <property type="component" value="Unassembled WGS sequence"/>
</dbReference>
<comment type="caution">
    <text evidence="1">The sequence shown here is derived from an EMBL/GenBank/DDBJ whole genome shotgun (WGS) entry which is preliminary data.</text>
</comment>
<keyword evidence="2" id="KW-1185">Reference proteome</keyword>
<accession>A0A9P5X320</accession>
<dbReference type="EMBL" id="MU151623">
    <property type="protein sequence ID" value="KAF9442481.1"/>
    <property type="molecule type" value="Genomic_DNA"/>
</dbReference>
<evidence type="ECO:0000313" key="2">
    <source>
        <dbReference type="Proteomes" id="UP000807342"/>
    </source>
</evidence>
<gene>
    <name evidence="1" type="ORF">P691DRAFT_478479</name>
</gene>
<name>A0A9P5X320_9AGAR</name>
<evidence type="ECO:0000313" key="1">
    <source>
        <dbReference type="EMBL" id="KAF9442481.1"/>
    </source>
</evidence>
<sequence length="81" mass="8991">MGTNSLEKMLPHIISRAEFNSIARDPPPTCHPNTRTRTNADLQNRINGTVRRIWIHGPAGVGKSAIMQDSFDLCGVVFFTL</sequence>
<reference evidence="1" key="1">
    <citation type="submission" date="2020-11" db="EMBL/GenBank/DDBJ databases">
        <authorList>
            <consortium name="DOE Joint Genome Institute"/>
            <person name="Ahrendt S."/>
            <person name="Riley R."/>
            <person name="Andreopoulos W."/>
            <person name="Labutti K."/>
            <person name="Pangilinan J."/>
            <person name="Ruiz-Duenas F.J."/>
            <person name="Barrasa J.M."/>
            <person name="Sanchez-Garcia M."/>
            <person name="Camarero S."/>
            <person name="Miyauchi S."/>
            <person name="Serrano A."/>
            <person name="Linde D."/>
            <person name="Babiker R."/>
            <person name="Drula E."/>
            <person name="Ayuso-Fernandez I."/>
            <person name="Pacheco R."/>
            <person name="Padilla G."/>
            <person name="Ferreira P."/>
            <person name="Barriuso J."/>
            <person name="Kellner H."/>
            <person name="Castanera R."/>
            <person name="Alfaro M."/>
            <person name="Ramirez L."/>
            <person name="Pisabarro A.G."/>
            <person name="Kuo A."/>
            <person name="Tritt A."/>
            <person name="Lipzen A."/>
            <person name="He G."/>
            <person name="Yan M."/>
            <person name="Ng V."/>
            <person name="Cullen D."/>
            <person name="Martin F."/>
            <person name="Rosso M.-N."/>
            <person name="Henrissat B."/>
            <person name="Hibbett D."/>
            <person name="Martinez A.T."/>
            <person name="Grigoriev I.V."/>
        </authorList>
    </citation>
    <scope>NUCLEOTIDE SEQUENCE</scope>
    <source>
        <strain evidence="1">MF-IS2</strain>
    </source>
</reference>
<evidence type="ECO:0008006" key="3">
    <source>
        <dbReference type="Google" id="ProtNLM"/>
    </source>
</evidence>